<proteinExistence type="predicted"/>
<protein>
    <submittedName>
        <fullName evidence="3">Uncharacterized protein</fullName>
    </submittedName>
</protein>
<accession>A0A427TZZ7</accession>
<evidence type="ECO:0000313" key="4">
    <source>
        <dbReference type="Proteomes" id="UP000269041"/>
    </source>
</evidence>
<dbReference type="EMBL" id="RSFA01000090">
    <property type="protein sequence ID" value="RSD30013.1"/>
    <property type="molecule type" value="Genomic_DNA"/>
</dbReference>
<dbReference type="EMBL" id="VTXC01000002">
    <property type="protein sequence ID" value="NOH69943.1"/>
    <property type="molecule type" value="Genomic_DNA"/>
</dbReference>
<sequence length="442" mass="50001">MKPESGATTIIITSVLVGLILMLVMASAKGVLYQLKHSNNQIDSRRSYWQAEGGLECAYAKMWRSGRLMQNFSDCIAMLSLDELKIEQGTPNIIRSSSGYVTLSKAFYLPELQIKSPITTRSHLLVNGNLAIAPSIGPRINHTDWQCYSLRYVGELYARSFSSKQPYQLDPASRYFPSVNSFSRVNSFSSINSLTHQKCSDSYFTSLAWRLEDTLNDFSFEPDIDPFKEVFNLERHDWFSVMSDTSRLAHVPIWLTESMPTDATQLPKSKFIDNCGQEVVSLVKAAHELIWVYGGCEISEDDVYLLNLAIETHLESGLVLVFHNGIVSISAQQPLKGLIYHLVTSDLAEQDSDWSKTANDKPPSVLEQTIEQLSFVTRLTKQQVSYFQNGRFYPLGGLVLDAPNHYALVNGSLNTEYRKHVTEAAARNFHFLRWVLGSWYDF</sequence>
<evidence type="ECO:0000313" key="2">
    <source>
        <dbReference type="EMBL" id="NOH69943.1"/>
    </source>
</evidence>
<keyword evidence="1" id="KW-0472">Membrane</keyword>
<name>A0A427TZZ7_9VIBR</name>
<gene>
    <name evidence="3" type="ORF">EJA03_16170</name>
    <name evidence="2" type="ORF">F0225_01120</name>
</gene>
<keyword evidence="1" id="KW-0812">Transmembrane</keyword>
<keyword evidence="4" id="KW-1185">Reference proteome</keyword>
<evidence type="ECO:0000256" key="1">
    <source>
        <dbReference type="SAM" id="Phobius"/>
    </source>
</evidence>
<dbReference type="RefSeq" id="WP_125322765.1">
    <property type="nucleotide sequence ID" value="NZ_AP024889.1"/>
</dbReference>
<evidence type="ECO:0000313" key="3">
    <source>
        <dbReference type="EMBL" id="RSD30013.1"/>
    </source>
</evidence>
<reference evidence="3 4" key="1">
    <citation type="submission" date="2018-12" db="EMBL/GenBank/DDBJ databases">
        <title>Genomic taxonomy of the Vibrionaceae family.</title>
        <authorList>
            <person name="Gomez-Gil B."/>
            <person name="Enciso-Ibarra K."/>
        </authorList>
    </citation>
    <scope>NUCLEOTIDE SEQUENCE [LARGE SCALE GENOMIC DNA]</scope>
    <source>
        <strain evidence="3 4">CAIM 594</strain>
    </source>
</reference>
<dbReference type="Proteomes" id="UP000565719">
    <property type="component" value="Unassembled WGS sequence"/>
</dbReference>
<feature type="transmembrane region" description="Helical" evidence="1">
    <location>
        <begin position="6"/>
        <end position="26"/>
    </location>
</feature>
<comment type="caution">
    <text evidence="3">The sequence shown here is derived from an EMBL/GenBank/DDBJ whole genome shotgun (WGS) entry which is preliminary data.</text>
</comment>
<keyword evidence="1" id="KW-1133">Transmembrane helix</keyword>
<dbReference type="OrthoDB" id="5814101at2"/>
<organism evidence="3 4">
    <name type="scientific">Vibrio pectenicida</name>
    <dbReference type="NCBI Taxonomy" id="62763"/>
    <lineage>
        <taxon>Bacteria</taxon>
        <taxon>Pseudomonadati</taxon>
        <taxon>Pseudomonadota</taxon>
        <taxon>Gammaproteobacteria</taxon>
        <taxon>Vibrionales</taxon>
        <taxon>Vibrionaceae</taxon>
        <taxon>Vibrio</taxon>
    </lineage>
</organism>
<dbReference type="Proteomes" id="UP000269041">
    <property type="component" value="Unassembled WGS sequence"/>
</dbReference>
<evidence type="ECO:0000313" key="5">
    <source>
        <dbReference type="Proteomes" id="UP000565719"/>
    </source>
</evidence>
<reference evidence="2 5" key="2">
    <citation type="submission" date="2019-09" db="EMBL/GenBank/DDBJ databases">
        <title>Draft genome sequencing and comparative genomics of hatchery-associated Vibrios.</title>
        <authorList>
            <person name="Kehlet-Delgado H."/>
            <person name="Mueller R.S."/>
        </authorList>
    </citation>
    <scope>NUCLEOTIDE SEQUENCE [LARGE SCALE GENOMIC DNA]</scope>
    <source>
        <strain evidence="2 5">99-46-Y</strain>
    </source>
</reference>
<dbReference type="AlphaFoldDB" id="A0A427TZZ7"/>